<dbReference type="PANTHER" id="PTHR43289:SF6">
    <property type="entry name" value="SERINE_THREONINE-PROTEIN KINASE NEKL-3"/>
    <property type="match status" value="1"/>
</dbReference>
<accession>A0AB39Q0K0</accession>
<dbReference type="InterPro" id="IPR011009">
    <property type="entry name" value="Kinase-like_dom_sf"/>
</dbReference>
<evidence type="ECO:0000256" key="7">
    <source>
        <dbReference type="ARBA" id="ARBA00047899"/>
    </source>
</evidence>
<evidence type="ECO:0000256" key="2">
    <source>
        <dbReference type="ARBA" id="ARBA00022527"/>
    </source>
</evidence>
<reference evidence="13" key="1">
    <citation type="submission" date="2024-07" db="EMBL/GenBank/DDBJ databases">
        <authorList>
            <person name="Yu S.T."/>
        </authorList>
    </citation>
    <scope>NUCLEOTIDE SEQUENCE</scope>
    <source>
        <strain evidence="13">R28</strain>
    </source>
</reference>
<dbReference type="PANTHER" id="PTHR43289">
    <property type="entry name" value="MITOGEN-ACTIVATED PROTEIN KINASE KINASE KINASE 20-RELATED"/>
    <property type="match status" value="1"/>
</dbReference>
<organism evidence="13">
    <name type="scientific">Streptomyces sp. R28</name>
    <dbReference type="NCBI Taxonomy" id="3238628"/>
    <lineage>
        <taxon>Bacteria</taxon>
        <taxon>Bacillati</taxon>
        <taxon>Actinomycetota</taxon>
        <taxon>Actinomycetes</taxon>
        <taxon>Kitasatosporales</taxon>
        <taxon>Streptomycetaceae</taxon>
        <taxon>Streptomyces</taxon>
    </lineage>
</organism>
<keyword evidence="6 9" id="KW-0067">ATP-binding</keyword>
<feature type="transmembrane region" description="Helical" evidence="11">
    <location>
        <begin position="409"/>
        <end position="432"/>
    </location>
</feature>
<dbReference type="Gene3D" id="1.10.510.10">
    <property type="entry name" value="Transferase(Phosphotransferase) domain 1"/>
    <property type="match status" value="1"/>
</dbReference>
<name>A0AB39Q0K0_9ACTN</name>
<keyword evidence="2" id="KW-0723">Serine/threonine-protein kinase</keyword>
<keyword evidence="3 13" id="KW-0808">Transferase</keyword>
<dbReference type="SMART" id="SM00220">
    <property type="entry name" value="S_TKc"/>
    <property type="match status" value="1"/>
</dbReference>
<evidence type="ECO:0000313" key="13">
    <source>
        <dbReference type="EMBL" id="XDQ36249.1"/>
    </source>
</evidence>
<dbReference type="EC" id="2.7.11.1" evidence="1"/>
<dbReference type="GO" id="GO:0045717">
    <property type="term" value="P:negative regulation of fatty acid biosynthetic process"/>
    <property type="evidence" value="ECO:0007669"/>
    <property type="project" value="UniProtKB-ARBA"/>
</dbReference>
<gene>
    <name evidence="13" type="ORF">AB5J49_24515</name>
</gene>
<evidence type="ECO:0000256" key="10">
    <source>
        <dbReference type="SAM" id="MobiDB-lite"/>
    </source>
</evidence>
<comment type="catalytic activity">
    <reaction evidence="7">
        <text>L-threonyl-[protein] + ATP = O-phospho-L-threonyl-[protein] + ADP + H(+)</text>
        <dbReference type="Rhea" id="RHEA:46608"/>
        <dbReference type="Rhea" id="RHEA-COMP:11060"/>
        <dbReference type="Rhea" id="RHEA-COMP:11605"/>
        <dbReference type="ChEBI" id="CHEBI:15378"/>
        <dbReference type="ChEBI" id="CHEBI:30013"/>
        <dbReference type="ChEBI" id="CHEBI:30616"/>
        <dbReference type="ChEBI" id="CHEBI:61977"/>
        <dbReference type="ChEBI" id="CHEBI:456216"/>
        <dbReference type="EC" id="2.7.11.1"/>
    </reaction>
</comment>
<evidence type="ECO:0000256" key="4">
    <source>
        <dbReference type="ARBA" id="ARBA00022741"/>
    </source>
</evidence>
<evidence type="ECO:0000256" key="3">
    <source>
        <dbReference type="ARBA" id="ARBA00022679"/>
    </source>
</evidence>
<feature type="transmembrane region" description="Helical" evidence="11">
    <location>
        <begin position="377"/>
        <end position="397"/>
    </location>
</feature>
<dbReference type="SUPFAM" id="SSF56112">
    <property type="entry name" value="Protein kinase-like (PK-like)"/>
    <property type="match status" value="1"/>
</dbReference>
<dbReference type="AlphaFoldDB" id="A0AB39Q0K0"/>
<dbReference type="PROSITE" id="PS00107">
    <property type="entry name" value="PROTEIN_KINASE_ATP"/>
    <property type="match status" value="1"/>
</dbReference>
<keyword evidence="5 13" id="KW-0418">Kinase</keyword>
<feature type="transmembrane region" description="Helical" evidence="11">
    <location>
        <begin position="312"/>
        <end position="331"/>
    </location>
</feature>
<dbReference type="GO" id="GO:0004674">
    <property type="term" value="F:protein serine/threonine kinase activity"/>
    <property type="evidence" value="ECO:0007669"/>
    <property type="project" value="UniProtKB-KW"/>
</dbReference>
<keyword evidence="11" id="KW-1133">Transmembrane helix</keyword>
<evidence type="ECO:0000256" key="8">
    <source>
        <dbReference type="ARBA" id="ARBA00048679"/>
    </source>
</evidence>
<evidence type="ECO:0000256" key="9">
    <source>
        <dbReference type="PROSITE-ProRule" id="PRU10141"/>
    </source>
</evidence>
<dbReference type="Gene3D" id="3.30.200.20">
    <property type="entry name" value="Phosphorylase Kinase, domain 1"/>
    <property type="match status" value="1"/>
</dbReference>
<sequence>MDGTILVDRYRLVRPLGEGGMGQVWEAHDQRLGRSVAVKLISALAGEGSRGGEARARFLQEAQFTAALQHDNIVTVHDLGEATTANGTTPFLVMELLRGRGLDVILGGGPVDLADAARWGLQMCAALGEAHDSGILHRDIKPANIIVTATGAVKVVDFGIAKAADPAMTRALTQTGFIVGTPQYMAPEQAQDGPEKRSDLYALGCVLFEMITGCLPFKASSPAGYLVAHLRDIPPAPSSVAAGIPAAWDKVVLRLLEKDPKRRYATAADLAERLRELVVDPGPGGPGGGTQPFLPEPHDGGAPSSTPQTATAAIALALLCLPGLLFMIFKIPEFIRMPGSPAGVLWANLVVGVLVMAMLVTGAWLLSQRKMAGRRMIAITGALGALQGMSASAQALLTGMQLTMDSPDAILFFFVAPLTAVVAVAATVMAMLPSTSQWCLRRSQE</sequence>
<evidence type="ECO:0000256" key="5">
    <source>
        <dbReference type="ARBA" id="ARBA00022777"/>
    </source>
</evidence>
<dbReference type="FunFam" id="3.30.200.20:FF:000035">
    <property type="entry name" value="Serine/threonine protein kinase Stk1"/>
    <property type="match status" value="1"/>
</dbReference>
<dbReference type="InterPro" id="IPR000719">
    <property type="entry name" value="Prot_kinase_dom"/>
</dbReference>
<protein>
    <recommendedName>
        <fullName evidence="1">non-specific serine/threonine protein kinase</fullName>
        <ecNumber evidence="1">2.7.11.1</ecNumber>
    </recommendedName>
</protein>
<evidence type="ECO:0000256" key="11">
    <source>
        <dbReference type="SAM" id="Phobius"/>
    </source>
</evidence>
<evidence type="ECO:0000256" key="1">
    <source>
        <dbReference type="ARBA" id="ARBA00012513"/>
    </source>
</evidence>
<dbReference type="InterPro" id="IPR017441">
    <property type="entry name" value="Protein_kinase_ATP_BS"/>
</dbReference>
<evidence type="ECO:0000259" key="12">
    <source>
        <dbReference type="PROSITE" id="PS50011"/>
    </source>
</evidence>
<feature type="transmembrane region" description="Helical" evidence="11">
    <location>
        <begin position="343"/>
        <end position="365"/>
    </location>
</feature>
<keyword evidence="11" id="KW-0472">Membrane</keyword>
<dbReference type="FunFam" id="1.10.510.10:FF:000021">
    <property type="entry name" value="Serine/threonine protein kinase"/>
    <property type="match status" value="1"/>
</dbReference>
<dbReference type="RefSeq" id="WP_369170770.1">
    <property type="nucleotide sequence ID" value="NZ_CP163439.1"/>
</dbReference>
<dbReference type="CDD" id="cd14014">
    <property type="entry name" value="STKc_PknB_like"/>
    <property type="match status" value="1"/>
</dbReference>
<comment type="catalytic activity">
    <reaction evidence="8">
        <text>L-seryl-[protein] + ATP = O-phospho-L-seryl-[protein] + ADP + H(+)</text>
        <dbReference type="Rhea" id="RHEA:17989"/>
        <dbReference type="Rhea" id="RHEA-COMP:9863"/>
        <dbReference type="Rhea" id="RHEA-COMP:11604"/>
        <dbReference type="ChEBI" id="CHEBI:15378"/>
        <dbReference type="ChEBI" id="CHEBI:29999"/>
        <dbReference type="ChEBI" id="CHEBI:30616"/>
        <dbReference type="ChEBI" id="CHEBI:83421"/>
        <dbReference type="ChEBI" id="CHEBI:456216"/>
        <dbReference type="EC" id="2.7.11.1"/>
    </reaction>
</comment>
<feature type="region of interest" description="Disordered" evidence="10">
    <location>
        <begin position="280"/>
        <end position="307"/>
    </location>
</feature>
<dbReference type="Pfam" id="PF00069">
    <property type="entry name" value="Pkinase"/>
    <property type="match status" value="1"/>
</dbReference>
<dbReference type="GO" id="GO:0005524">
    <property type="term" value="F:ATP binding"/>
    <property type="evidence" value="ECO:0007669"/>
    <property type="project" value="UniProtKB-UniRule"/>
</dbReference>
<feature type="domain" description="Protein kinase" evidence="12">
    <location>
        <begin position="10"/>
        <end position="294"/>
    </location>
</feature>
<dbReference type="PROSITE" id="PS00108">
    <property type="entry name" value="PROTEIN_KINASE_ST"/>
    <property type="match status" value="1"/>
</dbReference>
<feature type="binding site" evidence="9">
    <location>
        <position position="39"/>
    </location>
    <ligand>
        <name>ATP</name>
        <dbReference type="ChEBI" id="CHEBI:30616"/>
    </ligand>
</feature>
<dbReference type="InterPro" id="IPR008271">
    <property type="entry name" value="Ser/Thr_kinase_AS"/>
</dbReference>
<dbReference type="EMBL" id="CP163439">
    <property type="protein sequence ID" value="XDQ36249.1"/>
    <property type="molecule type" value="Genomic_DNA"/>
</dbReference>
<keyword evidence="11" id="KW-0812">Transmembrane</keyword>
<proteinExistence type="predicted"/>
<keyword evidence="4 9" id="KW-0547">Nucleotide-binding</keyword>
<dbReference type="PROSITE" id="PS50011">
    <property type="entry name" value="PROTEIN_KINASE_DOM"/>
    <property type="match status" value="1"/>
</dbReference>
<evidence type="ECO:0000256" key="6">
    <source>
        <dbReference type="ARBA" id="ARBA00022840"/>
    </source>
</evidence>